<protein>
    <submittedName>
        <fullName evidence="1">Uncharacterized protein</fullName>
    </submittedName>
</protein>
<comment type="caution">
    <text evidence="1">The sequence shown here is derived from an EMBL/GenBank/DDBJ whole genome shotgun (WGS) entry which is preliminary data.</text>
</comment>
<keyword evidence="2" id="KW-1185">Reference proteome</keyword>
<proteinExistence type="predicted"/>
<dbReference type="RefSeq" id="WP_378198444.1">
    <property type="nucleotide sequence ID" value="NZ_JBHMBK010000021.1"/>
</dbReference>
<organism evidence="1 2">
    <name type="scientific">Amycolatopsis plumensis</name>
    <dbReference type="NCBI Taxonomy" id="236508"/>
    <lineage>
        <taxon>Bacteria</taxon>
        <taxon>Bacillati</taxon>
        <taxon>Actinomycetota</taxon>
        <taxon>Actinomycetes</taxon>
        <taxon>Pseudonocardiales</taxon>
        <taxon>Pseudonocardiaceae</taxon>
        <taxon>Amycolatopsis</taxon>
    </lineage>
</organism>
<dbReference type="Proteomes" id="UP001589535">
    <property type="component" value="Unassembled WGS sequence"/>
</dbReference>
<dbReference type="EMBL" id="JBHMBK010000021">
    <property type="protein sequence ID" value="MFB9687681.1"/>
    <property type="molecule type" value="Genomic_DNA"/>
</dbReference>
<evidence type="ECO:0000313" key="2">
    <source>
        <dbReference type="Proteomes" id="UP001589535"/>
    </source>
</evidence>
<sequence>MTELSPRDRAAVDLLADLEQITRENRDMCLDEIAGHLADRHWRRASRAAVEARPHDDEDRDREARFDAAALDVAARCAAEAASHDDGPAAEPLPFTSDDVGERLHFPLTGGMYRIVAVDKTDQMITIEAIGHPDDRTTESFADVVAAGAEVLRG</sequence>
<evidence type="ECO:0000313" key="1">
    <source>
        <dbReference type="EMBL" id="MFB9687681.1"/>
    </source>
</evidence>
<reference evidence="1 2" key="1">
    <citation type="submission" date="2024-09" db="EMBL/GenBank/DDBJ databases">
        <authorList>
            <person name="Sun Q."/>
            <person name="Mori K."/>
        </authorList>
    </citation>
    <scope>NUCLEOTIDE SEQUENCE [LARGE SCALE GENOMIC DNA]</scope>
    <source>
        <strain evidence="1 2">JCM 13852</strain>
    </source>
</reference>
<accession>A0ABV5U8G4</accession>
<name>A0ABV5U8G4_9PSEU</name>
<gene>
    <name evidence="1" type="ORF">ACFFTO_26175</name>
</gene>